<evidence type="ECO:0000256" key="1">
    <source>
        <dbReference type="SAM" id="MobiDB-lite"/>
    </source>
</evidence>
<comment type="caution">
    <text evidence="2">The sequence shown here is derived from an EMBL/GenBank/DDBJ whole genome shotgun (WGS) entry which is preliminary data.</text>
</comment>
<evidence type="ECO:0000313" key="2">
    <source>
        <dbReference type="EMBL" id="KAF5843895.1"/>
    </source>
</evidence>
<gene>
    <name evidence="2" type="ORF">DUNSADRAFT_17</name>
</gene>
<feature type="compositionally biased region" description="Basic and acidic residues" evidence="1">
    <location>
        <begin position="75"/>
        <end position="85"/>
    </location>
</feature>
<reference evidence="2" key="1">
    <citation type="submission" date="2017-08" db="EMBL/GenBank/DDBJ databases">
        <authorList>
            <person name="Polle J.E."/>
            <person name="Barry K."/>
            <person name="Cushman J."/>
            <person name="Schmutz J."/>
            <person name="Tran D."/>
            <person name="Hathwaick L.T."/>
            <person name="Yim W.C."/>
            <person name="Jenkins J."/>
            <person name="Mckie-Krisberg Z.M."/>
            <person name="Prochnik S."/>
            <person name="Lindquist E."/>
            <person name="Dockter R.B."/>
            <person name="Adam C."/>
            <person name="Molina H."/>
            <person name="Bunkerborg J."/>
            <person name="Jin E."/>
            <person name="Buchheim M."/>
            <person name="Magnuson J."/>
        </authorList>
    </citation>
    <scope>NUCLEOTIDE SEQUENCE</scope>
    <source>
        <strain evidence="2">CCAP 19/18</strain>
    </source>
</reference>
<organism evidence="2 3">
    <name type="scientific">Dunaliella salina</name>
    <name type="common">Green alga</name>
    <name type="synonym">Protococcus salinus</name>
    <dbReference type="NCBI Taxonomy" id="3046"/>
    <lineage>
        <taxon>Eukaryota</taxon>
        <taxon>Viridiplantae</taxon>
        <taxon>Chlorophyta</taxon>
        <taxon>core chlorophytes</taxon>
        <taxon>Chlorophyceae</taxon>
        <taxon>CS clade</taxon>
        <taxon>Chlamydomonadales</taxon>
        <taxon>Dunaliellaceae</taxon>
        <taxon>Dunaliella</taxon>
    </lineage>
</organism>
<sequence length="85" mass="9416">MKPLVTIENIWYQPPQGTSKNSVKAHWCSAQHKSPHLALMRLKACSLTSIEQWRGPAITRSFKSFHQGPSARSTGSDKEAISPNA</sequence>
<evidence type="ECO:0000313" key="3">
    <source>
        <dbReference type="Proteomes" id="UP000815325"/>
    </source>
</evidence>
<keyword evidence="3" id="KW-1185">Reference proteome</keyword>
<feature type="region of interest" description="Disordered" evidence="1">
    <location>
        <begin position="61"/>
        <end position="85"/>
    </location>
</feature>
<dbReference type="EMBL" id="MU069436">
    <property type="protein sequence ID" value="KAF5843895.1"/>
    <property type="molecule type" value="Genomic_DNA"/>
</dbReference>
<accession>A0ABQ7HAL3</accession>
<dbReference type="Proteomes" id="UP000815325">
    <property type="component" value="Unassembled WGS sequence"/>
</dbReference>
<name>A0ABQ7HAL3_DUNSA</name>
<protein>
    <recommendedName>
        <fullName evidence="4">Encoded protein</fullName>
    </recommendedName>
</protein>
<evidence type="ECO:0008006" key="4">
    <source>
        <dbReference type="Google" id="ProtNLM"/>
    </source>
</evidence>
<proteinExistence type="predicted"/>